<feature type="compositionally biased region" description="Basic and acidic residues" evidence="1">
    <location>
        <begin position="335"/>
        <end position="350"/>
    </location>
</feature>
<feature type="compositionally biased region" description="Basic and acidic residues" evidence="1">
    <location>
        <begin position="358"/>
        <end position="391"/>
    </location>
</feature>
<protein>
    <submittedName>
        <fullName evidence="2">Uncharacterized protein</fullName>
    </submittedName>
</protein>
<sequence>MDRKISLNGVHHEWEGCEQVRAHFRLRRRLFQNTEPGNFDPKCVVITAALNKHVLKPLLKRMGHGRQLYSIKMVDDSVDLEDDDEEDDDDLGDDPSGALREAADLSGEQLDELDRDLGLASGSESPSAAAMVKAVEPEPEDDPLADMLAEFPSPTDEAAAAVAESVEPESDPLAEMLAEFPSPTDEAAAARSAKSAEVVEVFESPMKVEPVSPERPKKLRKMHVFGDEGDLKKASDELARLKALQSQRAQKLKDAATALAATGQACLDNVETQMTDEQMMDGIAEKHRASTGSLDLASSPEPEQKLLDNDADKKPSNLPVVTRRDQMSLKASVKQRKEEKAAKIQADKLKNKGGSKANSEDKATPEGKSSNESEAEGKPTPEGESSKESELAGKSASKAKAKPVIWGSPEHKKRRKINQKATDEEAGTDAVDNASEANATVRYDTPVTKPKPKKAKVMKRPSAKAKIPKKADPKHPEDDEPPEDAHDVIHEPNPVMLKKTFARRFCPAGVWSQLKWITIRKAFGYKLYRKLDNPSKYEDKFFDACTVYLDTTSLPVCAETIEERIREAASQFLLEHGAP</sequence>
<reference evidence="2" key="1">
    <citation type="submission" date="2021-02" db="EMBL/GenBank/DDBJ databases">
        <authorList>
            <person name="Dougan E. K."/>
            <person name="Rhodes N."/>
            <person name="Thang M."/>
            <person name="Chan C."/>
        </authorList>
    </citation>
    <scope>NUCLEOTIDE SEQUENCE</scope>
</reference>
<dbReference type="OrthoDB" id="440761at2759"/>
<proteinExistence type="predicted"/>
<evidence type="ECO:0000256" key="1">
    <source>
        <dbReference type="SAM" id="MobiDB-lite"/>
    </source>
</evidence>
<dbReference type="Proteomes" id="UP000601435">
    <property type="component" value="Unassembled WGS sequence"/>
</dbReference>
<dbReference type="EMBL" id="CAJNJA010044251">
    <property type="protein sequence ID" value="CAE7800409.1"/>
    <property type="molecule type" value="Genomic_DNA"/>
</dbReference>
<evidence type="ECO:0000313" key="3">
    <source>
        <dbReference type="Proteomes" id="UP000601435"/>
    </source>
</evidence>
<feature type="region of interest" description="Disordered" evidence="1">
    <location>
        <begin position="80"/>
        <end position="149"/>
    </location>
</feature>
<organism evidence="2 3">
    <name type="scientific">Symbiodinium necroappetens</name>
    <dbReference type="NCBI Taxonomy" id="1628268"/>
    <lineage>
        <taxon>Eukaryota</taxon>
        <taxon>Sar</taxon>
        <taxon>Alveolata</taxon>
        <taxon>Dinophyceae</taxon>
        <taxon>Suessiales</taxon>
        <taxon>Symbiodiniaceae</taxon>
        <taxon>Symbiodinium</taxon>
    </lineage>
</organism>
<accession>A0A812YX72</accession>
<feature type="compositionally biased region" description="Acidic residues" evidence="1">
    <location>
        <begin position="80"/>
        <end position="93"/>
    </location>
</feature>
<feature type="compositionally biased region" description="Basic residues" evidence="1">
    <location>
        <begin position="450"/>
        <end position="468"/>
    </location>
</feature>
<feature type="region of interest" description="Disordered" evidence="1">
    <location>
        <begin position="277"/>
        <end position="489"/>
    </location>
</feature>
<dbReference type="AlphaFoldDB" id="A0A812YX72"/>
<feature type="compositionally biased region" description="Basic and acidic residues" evidence="1">
    <location>
        <begin position="469"/>
        <end position="489"/>
    </location>
</feature>
<comment type="caution">
    <text evidence="2">The sequence shown here is derived from an EMBL/GenBank/DDBJ whole genome shotgun (WGS) entry which is preliminary data.</text>
</comment>
<feature type="compositionally biased region" description="Basic and acidic residues" evidence="1">
    <location>
        <begin position="302"/>
        <end position="315"/>
    </location>
</feature>
<gene>
    <name evidence="2" type="ORF">SNEC2469_LOCUS23600</name>
</gene>
<name>A0A812YX72_9DINO</name>
<evidence type="ECO:0000313" key="2">
    <source>
        <dbReference type="EMBL" id="CAE7800409.1"/>
    </source>
</evidence>
<keyword evidence="3" id="KW-1185">Reference proteome</keyword>